<evidence type="ECO:0000256" key="1">
    <source>
        <dbReference type="SAM" id="Coils"/>
    </source>
</evidence>
<dbReference type="Gene3D" id="1.10.287.1490">
    <property type="match status" value="1"/>
</dbReference>
<keyword evidence="1" id="KW-0175">Coiled coil</keyword>
<gene>
    <name evidence="3" type="ORF">A0J61_00848</name>
</gene>
<feature type="coiled-coil region" evidence="1">
    <location>
        <begin position="109"/>
        <end position="227"/>
    </location>
</feature>
<dbReference type="Proteomes" id="UP000093000">
    <property type="component" value="Unassembled WGS sequence"/>
</dbReference>
<name>A0A1C7NRQ0_9FUNG</name>
<evidence type="ECO:0000313" key="3">
    <source>
        <dbReference type="EMBL" id="OBZ91096.1"/>
    </source>
</evidence>
<reference evidence="3 4" key="1">
    <citation type="submission" date="2016-03" db="EMBL/GenBank/DDBJ databases">
        <title>Choanephora cucurbitarum.</title>
        <authorList>
            <person name="Min B."/>
            <person name="Park H."/>
            <person name="Park J.-H."/>
            <person name="Shin H.-D."/>
            <person name="Choi I.-G."/>
        </authorList>
    </citation>
    <scope>NUCLEOTIDE SEQUENCE [LARGE SCALE GENOMIC DNA]</scope>
    <source>
        <strain evidence="3 4">KUS-F28377</strain>
    </source>
</reference>
<feature type="compositionally biased region" description="Low complexity" evidence="2">
    <location>
        <begin position="363"/>
        <end position="385"/>
    </location>
</feature>
<organism evidence="3 4">
    <name type="scientific">Choanephora cucurbitarum</name>
    <dbReference type="NCBI Taxonomy" id="101091"/>
    <lineage>
        <taxon>Eukaryota</taxon>
        <taxon>Fungi</taxon>
        <taxon>Fungi incertae sedis</taxon>
        <taxon>Mucoromycota</taxon>
        <taxon>Mucoromycotina</taxon>
        <taxon>Mucoromycetes</taxon>
        <taxon>Mucorales</taxon>
        <taxon>Mucorineae</taxon>
        <taxon>Choanephoraceae</taxon>
        <taxon>Choanephoroideae</taxon>
        <taxon>Choanephora</taxon>
    </lineage>
</organism>
<dbReference type="EMBL" id="LUGH01000022">
    <property type="protein sequence ID" value="OBZ91096.1"/>
    <property type="molecule type" value="Genomic_DNA"/>
</dbReference>
<evidence type="ECO:0000256" key="2">
    <source>
        <dbReference type="SAM" id="MobiDB-lite"/>
    </source>
</evidence>
<dbReference type="OrthoDB" id="419631at2759"/>
<accession>A0A1C7NRQ0</accession>
<feature type="region of interest" description="Disordered" evidence="2">
    <location>
        <begin position="353"/>
        <end position="385"/>
    </location>
</feature>
<dbReference type="InParanoid" id="A0A1C7NRQ0"/>
<evidence type="ECO:0000313" key="4">
    <source>
        <dbReference type="Proteomes" id="UP000093000"/>
    </source>
</evidence>
<sequence length="397" mass="45908">MDLVVQSLEAEKKDTKAILIAKDLELAELRSKNGILQKTINRQEVANKTSQLQKKIDQLQNTLQSSQSSYKETLAEKNAAIATMHSELQECATKIDQLKLAQQIGQQRHESLEAQIATLSAHLSESQADATQKQMQLKQLQHDILSSNETNRALVEKLEASQQQIIDLESQRQQLTEDIKAQQDHVNQLESRLEIQENKMKDALRTVEQKNALVEEKTNLIEKLIEQFKTYRTWMHGDVIPRLRQERDKEKQKHVDELNRALSELHEAKKFVNKQALHLDELKSDVYWLTKQNKQLHTLVQHMHDEHKEHVQFNMRLFSGTLDQLTPMTTVLPKNKQNRPKATHRKRVVFKKKNRQETEDSDTSISFTSHSSLSDALQDSDSFNNDSGFDVLADEMK</sequence>
<dbReference type="AlphaFoldDB" id="A0A1C7NRQ0"/>
<keyword evidence="4" id="KW-1185">Reference proteome</keyword>
<proteinExistence type="predicted"/>
<comment type="caution">
    <text evidence="3">The sequence shown here is derived from an EMBL/GenBank/DDBJ whole genome shotgun (WGS) entry which is preliminary data.</text>
</comment>
<feature type="coiled-coil region" evidence="1">
    <location>
        <begin position="42"/>
        <end position="76"/>
    </location>
</feature>
<protein>
    <submittedName>
        <fullName evidence="3">Uncharacterized protein</fullName>
    </submittedName>
</protein>